<keyword evidence="1" id="KW-0812">Transmembrane</keyword>
<dbReference type="EMBL" id="JAANIB010003981">
    <property type="protein sequence ID" value="KAG5335389.1"/>
    <property type="molecule type" value="Genomic_DNA"/>
</dbReference>
<dbReference type="Proteomes" id="UP000670152">
    <property type="component" value="Unassembled WGS sequence"/>
</dbReference>
<dbReference type="Gene3D" id="1.10.287.3510">
    <property type="match status" value="1"/>
</dbReference>
<accession>A0A836F2N1</accession>
<dbReference type="OrthoDB" id="6146597at2759"/>
<proteinExistence type="predicted"/>
<keyword evidence="1" id="KW-1133">Transmembrane helix</keyword>
<feature type="transmembrane region" description="Helical" evidence="1">
    <location>
        <begin position="6"/>
        <end position="39"/>
    </location>
</feature>
<evidence type="ECO:0000256" key="1">
    <source>
        <dbReference type="SAM" id="Phobius"/>
    </source>
</evidence>
<reference evidence="2 3" key="1">
    <citation type="submission" date="2020-02" db="EMBL/GenBank/DDBJ databases">
        <title>Relaxed selection underlies rapid genomic changes in the transitions from sociality to social parasitism in ants.</title>
        <authorList>
            <person name="Bi X."/>
        </authorList>
    </citation>
    <scope>NUCLEOTIDE SEQUENCE [LARGE SCALE GENOMIC DNA]</scope>
    <source>
        <strain evidence="2">BGI-DK2014b</strain>
        <tissue evidence="2">Whole body</tissue>
    </source>
</reference>
<protein>
    <submittedName>
        <fullName evidence="2">NU4LM oxidoreductase</fullName>
    </submittedName>
</protein>
<keyword evidence="1" id="KW-0472">Membrane</keyword>
<comment type="caution">
    <text evidence="2">The sequence shown here is derived from an EMBL/GenBank/DDBJ whole genome shotgun (WGS) entry which is preliminary data.</text>
</comment>
<keyword evidence="3" id="KW-1185">Reference proteome</keyword>
<gene>
    <name evidence="2" type="primary">Nd4l_1</name>
    <name evidence="2" type="ORF">G6Z77_0006701</name>
</gene>
<feature type="non-terminal residue" evidence="2">
    <location>
        <position position="85"/>
    </location>
</feature>
<evidence type="ECO:0000313" key="2">
    <source>
        <dbReference type="EMBL" id="KAG5335389.1"/>
    </source>
</evidence>
<evidence type="ECO:0000313" key="3">
    <source>
        <dbReference type="Proteomes" id="UP000670152"/>
    </source>
</evidence>
<sequence length="85" mass="10133">YYIYMQFFIISLLLLVLIYKHILIILIIIELLVVNISIIIHTVIVQVRIKFYLICYLIFSVCERALGLDLLMITIHIRGNDLYYI</sequence>
<dbReference type="AlphaFoldDB" id="A0A836F2N1"/>
<name>A0A836F2N1_9HYME</name>
<feature type="non-terminal residue" evidence="2">
    <location>
        <position position="1"/>
    </location>
</feature>
<organism evidence="2 3">
    <name type="scientific">Acromyrmex heyeri</name>
    <dbReference type="NCBI Taxonomy" id="230685"/>
    <lineage>
        <taxon>Eukaryota</taxon>
        <taxon>Metazoa</taxon>
        <taxon>Ecdysozoa</taxon>
        <taxon>Arthropoda</taxon>
        <taxon>Hexapoda</taxon>
        <taxon>Insecta</taxon>
        <taxon>Pterygota</taxon>
        <taxon>Neoptera</taxon>
        <taxon>Endopterygota</taxon>
        <taxon>Hymenoptera</taxon>
        <taxon>Apocrita</taxon>
        <taxon>Aculeata</taxon>
        <taxon>Formicoidea</taxon>
        <taxon>Formicidae</taxon>
        <taxon>Myrmicinae</taxon>
        <taxon>Acromyrmex</taxon>
    </lineage>
</organism>